<feature type="compositionally biased region" description="Acidic residues" evidence="1">
    <location>
        <begin position="1289"/>
        <end position="1300"/>
    </location>
</feature>
<dbReference type="Proteomes" id="UP000594262">
    <property type="component" value="Unplaced"/>
</dbReference>
<feature type="region of interest" description="Disordered" evidence="1">
    <location>
        <begin position="66"/>
        <end position="85"/>
    </location>
</feature>
<feature type="compositionally biased region" description="Polar residues" evidence="1">
    <location>
        <begin position="422"/>
        <end position="440"/>
    </location>
</feature>
<feature type="compositionally biased region" description="Basic and acidic residues" evidence="1">
    <location>
        <begin position="1"/>
        <end position="23"/>
    </location>
</feature>
<feature type="region of interest" description="Disordered" evidence="1">
    <location>
        <begin position="453"/>
        <end position="516"/>
    </location>
</feature>
<feature type="region of interest" description="Disordered" evidence="1">
    <location>
        <begin position="378"/>
        <end position="440"/>
    </location>
</feature>
<feature type="region of interest" description="Disordered" evidence="1">
    <location>
        <begin position="1261"/>
        <end position="1319"/>
    </location>
</feature>
<feature type="region of interest" description="Disordered" evidence="1">
    <location>
        <begin position="532"/>
        <end position="630"/>
    </location>
</feature>
<feature type="region of interest" description="Disordered" evidence="1">
    <location>
        <begin position="215"/>
        <end position="263"/>
    </location>
</feature>
<dbReference type="EnsemblMetazoa" id="CLYHEMT004153.2">
    <property type="protein sequence ID" value="CLYHEMP004153.2"/>
    <property type="gene ID" value="CLYHEMG004153"/>
</dbReference>
<feature type="region of interest" description="Disordered" evidence="1">
    <location>
        <begin position="1209"/>
        <end position="1237"/>
    </location>
</feature>
<evidence type="ECO:0000313" key="3">
    <source>
        <dbReference type="Proteomes" id="UP000594262"/>
    </source>
</evidence>
<reference evidence="2" key="1">
    <citation type="submission" date="2021-01" db="UniProtKB">
        <authorList>
            <consortium name="EnsemblMetazoa"/>
        </authorList>
    </citation>
    <scope>IDENTIFICATION</scope>
</reference>
<keyword evidence="3" id="KW-1185">Reference proteome</keyword>
<feature type="compositionally biased region" description="Basic and acidic residues" evidence="1">
    <location>
        <begin position="572"/>
        <end position="594"/>
    </location>
</feature>
<feature type="compositionally biased region" description="Polar residues" evidence="1">
    <location>
        <begin position="378"/>
        <end position="410"/>
    </location>
</feature>
<evidence type="ECO:0000313" key="2">
    <source>
        <dbReference type="EnsemblMetazoa" id="CLYHEMP004153.2"/>
    </source>
</evidence>
<feature type="compositionally biased region" description="Polar residues" evidence="1">
    <location>
        <begin position="1269"/>
        <end position="1280"/>
    </location>
</feature>
<feature type="compositionally biased region" description="Basic and acidic residues" evidence="1">
    <location>
        <begin position="1221"/>
        <end position="1237"/>
    </location>
</feature>
<feature type="region of interest" description="Disordered" evidence="1">
    <location>
        <begin position="1"/>
        <end position="29"/>
    </location>
</feature>
<feature type="compositionally biased region" description="Polar residues" evidence="1">
    <location>
        <begin position="453"/>
        <end position="464"/>
    </location>
</feature>
<feature type="compositionally biased region" description="Acidic residues" evidence="1">
    <location>
        <begin position="532"/>
        <end position="548"/>
    </location>
</feature>
<sequence length="1319" mass="151883">MGENNDFRNFHDRQNGPDFKDRPTNGGSIRRRLQRNFNIDVQDDPFNDISFTRPASYNLENLNQNNQRQQNEEYPSLPNLTRQEVDDPYSYSTRRVSENDIATQGYSTLPVRRRNRNQHSTNTEHANEELAENILESFMDAQNEGVISMSSIRDRAIRRKKRQVNNRDSKAEMENFWSNIGSNSKDENKTDFLPHVVSRGRKKSITINSEEYFFSDENESSSNELELTGTKPPNRNLDNAQDDEHPHASVVKRRKKTPPENRLSADISFWDNIPSNDRVNESVISNQNTTDQSCDITLTNENQEVLSSTNQNTDVPSNGITLTNQHQELQSRGASLSNENPPVEDTTFSELASQLLGEPEIQVFGDSETILQHKQTDFGQTETTGNLLSPTKETENSGTTKRTFLSSVSHDIQPPSPRRRSSTNTGVANGTTQKGNRNSTVEMEEFWNEVAMRSQSQENLIESSSSDKETTVQSNQLCTDHLKVDDTASNKSPRVQRRSPAVIRRKKRNTEYRNSQAAMDDFWNAIVVHDDQDDSMSDEDGEENEEDDVVRRERPCSFLSVESKGRSSNRNSRGDMEEYWSHVVKESEQQKQEGGEQQQEEDAHGGGERVTSVKSRAQESSDEEIEESPIIKLRRRRKSRIDYRNSRADLEDFWNEITTTENEEKIEDEKSFDIDVDVKEKQQEIESAIKDAKVTKVSSKLLQPAPLLEDSTVVLRNKMKNEFNSNRNSRADFEDFWNEITATENEEKNEDEKSFDIDVDVKEKQQEIENAIGEVLSPKQSTIQPLELTDDAVIKRRKKKDFDSNRNSRADLEDFWNEITTTKSEENIEDEKSFNIDVDVKEKQHEIESAIEEVLSPKQSTIQPLELTDNAVIKRRKKKDFDSNRNFGDCPLDEITKSTKDIDTRLVQHESEAAIESRADLEDFWNEITTTENEEKIKDEKSFDIDVDVKEKQHEIESAIEDATSPMFKLFPPLLDTEREETFYRADVDDVEQQAQVSLLDVSGENSIIRRKKKKDANESQRNSRAEVENFWNEIANDGKPTVDNDAPSQPKVIIVDSLDDNSLGLPSRRRPSELRNSQAEIEKFWTEARIRTAAEKLESEETMTVVKRRASEGDMLRDDVRNSRADLEDFWNEITTTENEENIENEKSFDIDVDVKEKQQNVDVEPPQDKSLLDVPVRRRRSDFRNSDADIERFWTEAHIRTAAEKLATEETAVIKRNKTKEDAGESKNDRGKIRNSRLLDEDFWSSFDFENIEEAERKFKDIENDNNKVSPKQSQKQSVGKLKDDIPLESDGDGESSLDESPTNSYMQRWDDDDNSQ</sequence>
<proteinExistence type="predicted"/>
<evidence type="ECO:0000256" key="1">
    <source>
        <dbReference type="SAM" id="MobiDB-lite"/>
    </source>
</evidence>
<name>A0A7M5V8A2_9CNID</name>
<protein>
    <submittedName>
        <fullName evidence="2">Uncharacterized protein</fullName>
    </submittedName>
</protein>
<accession>A0A7M5V8A2</accession>
<organism evidence="2 3">
    <name type="scientific">Clytia hemisphaerica</name>
    <dbReference type="NCBI Taxonomy" id="252671"/>
    <lineage>
        <taxon>Eukaryota</taxon>
        <taxon>Metazoa</taxon>
        <taxon>Cnidaria</taxon>
        <taxon>Hydrozoa</taxon>
        <taxon>Hydroidolina</taxon>
        <taxon>Leptothecata</taxon>
        <taxon>Obeliida</taxon>
        <taxon>Clytiidae</taxon>
        <taxon>Clytia</taxon>
    </lineage>
</organism>